<evidence type="ECO:0000313" key="2">
    <source>
        <dbReference type="Proteomes" id="UP000008068"/>
    </source>
</evidence>
<dbReference type="HOGENOM" id="CLU_1961531_0_0_1"/>
<accession>G0ND47</accession>
<evidence type="ECO:0000313" key="1">
    <source>
        <dbReference type="EMBL" id="EGT58195.1"/>
    </source>
</evidence>
<sequence>MCGFTDKNIGLVHVLTDDVLESIPILIETQEKEPESYAGKLDDFEKKWKVEDANMTRSIKVERFKKMMNEFEVDKSQIVIGPDVQSYFSSMRTVYYGTGRVLQVLYGGYKEVLEHGTELSGNLVTCRK</sequence>
<dbReference type="Proteomes" id="UP000008068">
    <property type="component" value="Unassembled WGS sequence"/>
</dbReference>
<protein>
    <submittedName>
        <fullName evidence="1">Uncharacterized protein</fullName>
    </submittedName>
</protein>
<name>G0ND47_CAEBE</name>
<dbReference type="EMBL" id="GL379866">
    <property type="protein sequence ID" value="EGT58195.1"/>
    <property type="molecule type" value="Genomic_DNA"/>
</dbReference>
<reference evidence="2" key="1">
    <citation type="submission" date="2011-07" db="EMBL/GenBank/DDBJ databases">
        <authorList>
            <consortium name="Caenorhabditis brenneri Sequencing and Analysis Consortium"/>
            <person name="Wilson R.K."/>
        </authorList>
    </citation>
    <scope>NUCLEOTIDE SEQUENCE [LARGE SCALE GENOMIC DNA]</scope>
    <source>
        <strain evidence="2">PB2801</strain>
    </source>
</reference>
<dbReference type="AlphaFoldDB" id="G0ND47"/>
<gene>
    <name evidence="1" type="ORF">CAEBREN_10451</name>
</gene>
<dbReference type="InParanoid" id="G0ND47"/>
<keyword evidence="2" id="KW-1185">Reference proteome</keyword>
<organism evidence="2">
    <name type="scientific">Caenorhabditis brenneri</name>
    <name type="common">Nematode worm</name>
    <dbReference type="NCBI Taxonomy" id="135651"/>
    <lineage>
        <taxon>Eukaryota</taxon>
        <taxon>Metazoa</taxon>
        <taxon>Ecdysozoa</taxon>
        <taxon>Nematoda</taxon>
        <taxon>Chromadorea</taxon>
        <taxon>Rhabditida</taxon>
        <taxon>Rhabditina</taxon>
        <taxon>Rhabditomorpha</taxon>
        <taxon>Rhabditoidea</taxon>
        <taxon>Rhabditidae</taxon>
        <taxon>Peloderinae</taxon>
        <taxon>Caenorhabditis</taxon>
    </lineage>
</organism>
<proteinExistence type="predicted"/>